<accession>A0A516V5S1</accession>
<dbReference type="Proteomes" id="UP000315891">
    <property type="component" value="Chromosome"/>
</dbReference>
<protein>
    <submittedName>
        <fullName evidence="5">Acyltransferase</fullName>
    </submittedName>
</protein>
<dbReference type="GO" id="GO:0009103">
    <property type="term" value="P:lipopolysaccharide biosynthetic process"/>
    <property type="evidence" value="ECO:0007669"/>
    <property type="project" value="TreeGrafter"/>
</dbReference>
<reference evidence="5 6" key="1">
    <citation type="submission" date="2019-07" db="EMBL/GenBank/DDBJ databases">
        <title>Lysobacter weifangensis sp. nov., isolated from bensulfuron-methyl contaminated farmland soil.</title>
        <authorList>
            <person name="Zhao H."/>
        </authorList>
    </citation>
    <scope>NUCLEOTIDE SEQUENCE [LARGE SCALE GENOMIC DNA]</scope>
    <source>
        <strain evidence="5 6">CC-Bw-6</strain>
    </source>
</reference>
<feature type="transmembrane region" description="Helical" evidence="2">
    <location>
        <begin position="354"/>
        <end position="370"/>
    </location>
</feature>
<feature type="transmembrane region" description="Helical" evidence="2">
    <location>
        <begin position="83"/>
        <end position="100"/>
    </location>
</feature>
<keyword evidence="2" id="KW-1133">Transmembrane helix</keyword>
<gene>
    <name evidence="5" type="ORF">FNZ56_08190</name>
</gene>
<proteinExistence type="predicted"/>
<organism evidence="5 6">
    <name type="scientific">Pseudoluteimonas lycopersici</name>
    <dbReference type="NCBI Taxonomy" id="1324796"/>
    <lineage>
        <taxon>Bacteria</taxon>
        <taxon>Pseudomonadati</taxon>
        <taxon>Pseudomonadota</taxon>
        <taxon>Gammaproteobacteria</taxon>
        <taxon>Lysobacterales</taxon>
        <taxon>Lysobacteraceae</taxon>
        <taxon>Pseudoluteimonas</taxon>
    </lineage>
</organism>
<keyword evidence="6" id="KW-1185">Reference proteome</keyword>
<dbReference type="InterPro" id="IPR002656">
    <property type="entry name" value="Acyl_transf_3_dom"/>
</dbReference>
<feature type="domain" description="Acyltransferase 3" evidence="3">
    <location>
        <begin position="80"/>
        <end position="403"/>
    </location>
</feature>
<dbReference type="Pfam" id="PF01757">
    <property type="entry name" value="Acyl_transf_3"/>
    <property type="match status" value="1"/>
</dbReference>
<dbReference type="Pfam" id="PF19040">
    <property type="entry name" value="SGNH"/>
    <property type="match status" value="1"/>
</dbReference>
<keyword evidence="2" id="KW-0812">Transmembrane</keyword>
<dbReference type="EMBL" id="CP041742">
    <property type="protein sequence ID" value="QDQ73857.1"/>
    <property type="molecule type" value="Genomic_DNA"/>
</dbReference>
<dbReference type="InterPro" id="IPR050879">
    <property type="entry name" value="Acyltransferase_3"/>
</dbReference>
<keyword evidence="2" id="KW-0472">Membrane</keyword>
<feature type="region of interest" description="Disordered" evidence="1">
    <location>
        <begin position="1"/>
        <end position="36"/>
    </location>
</feature>
<feature type="transmembrane region" description="Helical" evidence="2">
    <location>
        <begin position="420"/>
        <end position="441"/>
    </location>
</feature>
<feature type="transmembrane region" description="Helical" evidence="2">
    <location>
        <begin position="294"/>
        <end position="315"/>
    </location>
</feature>
<dbReference type="PANTHER" id="PTHR23028">
    <property type="entry name" value="ACETYLTRANSFERASE"/>
    <property type="match status" value="1"/>
</dbReference>
<keyword evidence="5" id="KW-0808">Transferase</keyword>
<dbReference type="OrthoDB" id="9767863at2"/>
<dbReference type="InterPro" id="IPR043968">
    <property type="entry name" value="SGNH"/>
</dbReference>
<feature type="transmembrane region" description="Helical" evidence="2">
    <location>
        <begin position="390"/>
        <end position="408"/>
    </location>
</feature>
<name>A0A516V5S1_9GAMM</name>
<dbReference type="AlphaFoldDB" id="A0A516V5S1"/>
<dbReference type="GO" id="GO:0016020">
    <property type="term" value="C:membrane"/>
    <property type="evidence" value="ECO:0007669"/>
    <property type="project" value="TreeGrafter"/>
</dbReference>
<keyword evidence="5" id="KW-0012">Acyltransferase</keyword>
<feature type="transmembrane region" description="Helical" evidence="2">
    <location>
        <begin position="106"/>
        <end position="125"/>
    </location>
</feature>
<sequence length="723" mass="79500">MRDAAVARHRRRDRAPCARQQQQDPGSPHAPPVRAVSGERWPAASGAACSPAAALSLRDRFPASIVMPSANRHAGHYRPDIDGLRAIAILSVLAFHAFPAALPGGFVGVDVFFVISGFLITGLLLDDLAVGRFSLVDFYARRIRRIFPALIVVLAACLGYGWFALRAEVYALLGEHTAWGAGFASNLLQWSEVGYFNPAGIRKPLLHLWSLGIEEQYYLVWPLLLWLAWRLPRGPQIAIGLVLATSLVLCLYLSRGNAVAAFYSPYSRFWELAAGAMLAIRAHRMAGTVAPRAIPLANAASLAGLTLIVAATVYIRQNPPYPDWRALLPVASSALLVASGPGGFVNRALLSRKWMVGIGLVSYPLYLWHWPIFVFQNFAHDGDVSWPQRLAGLALAFVLAIATFFFIEKPIRFGMPARRSAPVLFAAMLAIGLCGAAIAHFDGFPAHFRGPAAPYGAYRFDYHADARSPQCWLPPGSRADAYAPECIDPDNGQHLPLVLLWGDSHAGRLYPGLRKIADGRFRIAQFTRSSCAPNFWTFHPRRKVAVCAEGNIHVMRVVQELHPDVVVLFAYWSGWKPRAMDRILLPTVHALRQNGARRVIVVGPAPAWRWPLPNILFRMAREQDRAPPMRMSQSMETDRARIDADMRAAIERQGEAEYVSAMDAFCDARGCLTRTGQDASTLTTWDYGHLTTHGAEYLARRLPLPPATAPAAATPDAAPATMR</sequence>
<evidence type="ECO:0000256" key="2">
    <source>
        <dbReference type="SAM" id="Phobius"/>
    </source>
</evidence>
<evidence type="ECO:0000259" key="4">
    <source>
        <dbReference type="Pfam" id="PF19040"/>
    </source>
</evidence>
<feature type="transmembrane region" description="Helical" evidence="2">
    <location>
        <begin position="146"/>
        <end position="165"/>
    </location>
</feature>
<evidence type="ECO:0000259" key="3">
    <source>
        <dbReference type="Pfam" id="PF01757"/>
    </source>
</evidence>
<evidence type="ECO:0000313" key="5">
    <source>
        <dbReference type="EMBL" id="QDQ73857.1"/>
    </source>
</evidence>
<dbReference type="GO" id="GO:0016747">
    <property type="term" value="F:acyltransferase activity, transferring groups other than amino-acyl groups"/>
    <property type="evidence" value="ECO:0007669"/>
    <property type="project" value="InterPro"/>
</dbReference>
<feature type="domain" description="SGNH" evidence="4">
    <location>
        <begin position="484"/>
        <end position="701"/>
    </location>
</feature>
<evidence type="ECO:0000313" key="6">
    <source>
        <dbReference type="Proteomes" id="UP000315891"/>
    </source>
</evidence>
<dbReference type="PANTHER" id="PTHR23028:SF53">
    <property type="entry name" value="ACYL_TRANSF_3 DOMAIN-CONTAINING PROTEIN"/>
    <property type="match status" value="1"/>
</dbReference>
<evidence type="ECO:0000256" key="1">
    <source>
        <dbReference type="SAM" id="MobiDB-lite"/>
    </source>
</evidence>
<feature type="transmembrane region" description="Helical" evidence="2">
    <location>
        <begin position="236"/>
        <end position="254"/>
    </location>
</feature>
<feature type="transmembrane region" description="Helical" evidence="2">
    <location>
        <begin position="327"/>
        <end position="345"/>
    </location>
</feature>